<dbReference type="EMBL" id="CP030118">
    <property type="protein sequence ID" value="QDL11587.1"/>
    <property type="molecule type" value="Genomic_DNA"/>
</dbReference>
<evidence type="ECO:0000313" key="1">
    <source>
        <dbReference type="EMBL" id="QDL11587.1"/>
    </source>
</evidence>
<accession>A0A856MQA1</accession>
<dbReference type="Proteomes" id="UP000503129">
    <property type="component" value="Chromosome"/>
</dbReference>
<sequence length="68" mass="7876">MPFQKNNKLGAKSLNAEPFDKSPLCFAVRRGVREKLKAIPNWQERLRELVDELLEETGDNCQQMTMIV</sequence>
<reference evidence="1 2" key="1">
    <citation type="submission" date="2018-06" db="EMBL/GenBank/DDBJ databases">
        <title>Comparative genomics of Brasilonema spp. strains.</title>
        <authorList>
            <person name="Alvarenga D.O."/>
            <person name="Fiore M.F."/>
            <person name="Varani A.M."/>
        </authorList>
    </citation>
    <scope>NUCLEOTIDE SEQUENCE [LARGE SCALE GENOMIC DNA]</scope>
    <source>
        <strain evidence="1 2">CENA114</strain>
    </source>
</reference>
<proteinExistence type="predicted"/>
<protein>
    <submittedName>
        <fullName evidence="1">Uncharacterized protein</fullName>
    </submittedName>
</protein>
<name>A0A856MQA1_9CYAN</name>
<keyword evidence="2" id="KW-1185">Reference proteome</keyword>
<dbReference type="AlphaFoldDB" id="A0A856MQA1"/>
<organism evidence="1 2">
    <name type="scientific">Brasilonema sennae CENA114</name>
    <dbReference type="NCBI Taxonomy" id="415709"/>
    <lineage>
        <taxon>Bacteria</taxon>
        <taxon>Bacillati</taxon>
        <taxon>Cyanobacteriota</taxon>
        <taxon>Cyanophyceae</taxon>
        <taxon>Nostocales</taxon>
        <taxon>Scytonemataceae</taxon>
        <taxon>Brasilonema</taxon>
        <taxon>Bromeliae group (in: Brasilonema)</taxon>
    </lineage>
</organism>
<evidence type="ECO:0000313" key="2">
    <source>
        <dbReference type="Proteomes" id="UP000503129"/>
    </source>
</evidence>
<dbReference type="KEGG" id="bsen:DP114_30100"/>
<gene>
    <name evidence="1" type="ORF">DP114_30100</name>
</gene>